<dbReference type="PANTHER" id="PTHR10443">
    <property type="entry name" value="MICROSOMAL DIPEPTIDASE"/>
    <property type="match status" value="1"/>
</dbReference>
<organism evidence="1 2">
    <name type="scientific">Sutcliffiella cohnii</name>
    <dbReference type="NCBI Taxonomy" id="33932"/>
    <lineage>
        <taxon>Bacteria</taxon>
        <taxon>Bacillati</taxon>
        <taxon>Bacillota</taxon>
        <taxon>Bacilli</taxon>
        <taxon>Bacillales</taxon>
        <taxon>Bacillaceae</taxon>
        <taxon>Sutcliffiella</taxon>
    </lineage>
</organism>
<reference evidence="1 2" key="1">
    <citation type="submission" date="2016-12" db="EMBL/GenBank/DDBJ databases">
        <title>The whole genome sequencing and assembly of Bacillus cohnii DSM 6307T strain.</title>
        <authorList>
            <person name="Lee Y.-J."/>
            <person name="Yi H."/>
            <person name="Bahn Y.-S."/>
            <person name="Kim J.F."/>
            <person name="Lee D.-W."/>
        </authorList>
    </citation>
    <scope>NUCLEOTIDE SEQUENCE [LARGE SCALE GENOMIC DNA]</scope>
    <source>
        <strain evidence="1 2">DSM 6307</strain>
    </source>
</reference>
<name>A0A223KRK6_9BACI</name>
<dbReference type="AlphaFoldDB" id="A0A223KRK6"/>
<dbReference type="InterPro" id="IPR008257">
    <property type="entry name" value="Pept_M19"/>
</dbReference>
<dbReference type="Pfam" id="PF01244">
    <property type="entry name" value="Peptidase_M19"/>
    <property type="match status" value="1"/>
</dbReference>
<dbReference type="CDD" id="cd01301">
    <property type="entry name" value="rDP_like"/>
    <property type="match status" value="1"/>
</dbReference>
<protein>
    <submittedName>
        <fullName evidence="1">Diguanylate cyclase</fullName>
    </submittedName>
</protein>
<gene>
    <name evidence="1" type="ORF">BC6307_12240</name>
</gene>
<dbReference type="GO" id="GO:0070573">
    <property type="term" value="F:metallodipeptidase activity"/>
    <property type="evidence" value="ECO:0007669"/>
    <property type="project" value="InterPro"/>
</dbReference>
<proteinExistence type="predicted"/>
<dbReference type="STRING" id="1314751.GCA_001591425_02463"/>
<evidence type="ECO:0000313" key="2">
    <source>
        <dbReference type="Proteomes" id="UP000215224"/>
    </source>
</evidence>
<sequence>MNTKIFDAHSDVLYKMWLDPTISFHNSPQLHITSQQLKSSGSKIQCFAIYVPENVKIHAFEVAIQMIDIFYEKIINKTPNLKLIRTKEDINHLKEEEIGAILTLEGCESIGSSIERLRALYRLGVSSIGLTWNFANEVADGVLERRGAGLTNFGREVVLENNKHNIWTDVSHLSEIGFWEVMELGNHVIASHSNVKEICNHPRNLTNEQIKMLIEKDGVIGITFVPPFLVENGNATVFDIIKHIDHVCALGGENNVGFGSDFDGITETVQGLSTFSEYENLINILLNYYTDTQVQKFLFDNFVRKFPGN</sequence>
<dbReference type="Gene3D" id="3.20.20.140">
    <property type="entry name" value="Metal-dependent hydrolases"/>
    <property type="match status" value="1"/>
</dbReference>
<evidence type="ECO:0000313" key="1">
    <source>
        <dbReference type="EMBL" id="AST91988.1"/>
    </source>
</evidence>
<dbReference type="SUPFAM" id="SSF51556">
    <property type="entry name" value="Metallo-dependent hydrolases"/>
    <property type="match status" value="1"/>
</dbReference>
<dbReference type="GO" id="GO:0006508">
    <property type="term" value="P:proteolysis"/>
    <property type="evidence" value="ECO:0007669"/>
    <property type="project" value="InterPro"/>
</dbReference>
<dbReference type="InterPro" id="IPR032466">
    <property type="entry name" value="Metal_Hydrolase"/>
</dbReference>
<accession>A0A223KRK6</accession>
<dbReference type="PANTHER" id="PTHR10443:SF12">
    <property type="entry name" value="DIPEPTIDASE"/>
    <property type="match status" value="1"/>
</dbReference>
<keyword evidence="2" id="KW-1185">Reference proteome</keyword>
<dbReference type="PROSITE" id="PS51365">
    <property type="entry name" value="RENAL_DIPEPTIDASE_2"/>
    <property type="match status" value="1"/>
</dbReference>
<dbReference type="RefSeq" id="WP_066416517.1">
    <property type="nucleotide sequence ID" value="NZ_CP018866.1"/>
</dbReference>
<dbReference type="Proteomes" id="UP000215224">
    <property type="component" value="Chromosome"/>
</dbReference>
<dbReference type="KEGG" id="bcoh:BC6307_12240"/>
<dbReference type="EMBL" id="CP018866">
    <property type="protein sequence ID" value="AST91988.1"/>
    <property type="molecule type" value="Genomic_DNA"/>
</dbReference>